<evidence type="ECO:0000313" key="3">
    <source>
        <dbReference type="EMBL" id="ELY74062.1"/>
    </source>
</evidence>
<gene>
    <name evidence="3" type="ORF">C487_16624</name>
</gene>
<dbReference type="EMBL" id="AOII01000091">
    <property type="protein sequence ID" value="ELY74062.1"/>
    <property type="molecule type" value="Genomic_DNA"/>
</dbReference>
<protein>
    <recommendedName>
        <fullName evidence="2">Nucleotide modification associated domain-containing protein</fullName>
    </recommendedName>
</protein>
<evidence type="ECO:0000313" key="4">
    <source>
        <dbReference type="Proteomes" id="UP000011618"/>
    </source>
</evidence>
<organism evidence="3 4">
    <name type="scientific">Natrinema pallidum DSM 3751</name>
    <dbReference type="NCBI Taxonomy" id="1227495"/>
    <lineage>
        <taxon>Archaea</taxon>
        <taxon>Methanobacteriati</taxon>
        <taxon>Methanobacteriota</taxon>
        <taxon>Stenosarchaea group</taxon>
        <taxon>Halobacteria</taxon>
        <taxon>Halobacteriales</taxon>
        <taxon>Natrialbaceae</taxon>
        <taxon>Natrinema</taxon>
    </lineage>
</organism>
<dbReference type="Pfam" id="PF18754">
    <property type="entry name" value="Nmad3"/>
    <property type="match status" value="1"/>
</dbReference>
<dbReference type="AlphaFoldDB" id="L9YKQ4"/>
<dbReference type="Proteomes" id="UP000011618">
    <property type="component" value="Unassembled WGS sequence"/>
</dbReference>
<name>L9YKQ4_9EURY</name>
<dbReference type="eggNOG" id="arCOG07784">
    <property type="taxonomic scope" value="Archaea"/>
</dbReference>
<evidence type="ECO:0000256" key="1">
    <source>
        <dbReference type="SAM" id="MobiDB-lite"/>
    </source>
</evidence>
<dbReference type="InterPro" id="IPR041135">
    <property type="entry name" value="Nmad3"/>
</dbReference>
<comment type="caution">
    <text evidence="3">The sequence shown here is derived from an EMBL/GenBank/DDBJ whole genome shotgun (WGS) entry which is preliminary data.</text>
</comment>
<reference evidence="3 4" key="1">
    <citation type="journal article" date="2014" name="PLoS Genet.">
        <title>Phylogenetically driven sequencing of extremely halophilic archaea reveals strategies for static and dynamic osmo-response.</title>
        <authorList>
            <person name="Becker E.A."/>
            <person name="Seitzer P.M."/>
            <person name="Tritt A."/>
            <person name="Larsen D."/>
            <person name="Krusor M."/>
            <person name="Yao A.I."/>
            <person name="Wu D."/>
            <person name="Madern D."/>
            <person name="Eisen J.A."/>
            <person name="Darling A.E."/>
            <person name="Facciotti M.T."/>
        </authorList>
    </citation>
    <scope>NUCLEOTIDE SEQUENCE [LARGE SCALE GENOMIC DNA]</scope>
    <source>
        <strain evidence="3 4">DSM 3751</strain>
    </source>
</reference>
<feature type="compositionally biased region" description="Basic and acidic residues" evidence="1">
    <location>
        <begin position="21"/>
        <end position="32"/>
    </location>
</feature>
<accession>L9YKQ4</accession>
<evidence type="ECO:0000259" key="2">
    <source>
        <dbReference type="Pfam" id="PF18754"/>
    </source>
</evidence>
<feature type="domain" description="Nucleotide modification associated" evidence="2">
    <location>
        <begin position="51"/>
        <end position="298"/>
    </location>
</feature>
<dbReference type="PATRIC" id="fig|1227495.3.peg.3335"/>
<feature type="region of interest" description="Disordered" evidence="1">
    <location>
        <begin position="1"/>
        <end position="32"/>
    </location>
</feature>
<sequence length="317" mass="34261">MSSGSSRLPESETAGPPVTAGRDDAAARGAATDRRLYRSVGPMDGNESMTVVLAGVGADSTNVGALAPLYDDGRFEYVPIPEKTRATDESETLGSWELRAGDGTAADLTSRITPQPVHDGTDTVTGEALESWPLHRDPNFEALTYGEHRTSGYVSRLRALESGDVVGFYAGLRRPGGDRAHRYLIGYITVDDVVVVGPDTPPAERAAVLEAHPANAHAKRARDGELYLEKPVVIVDGREPGGLFERDPIRLSDYYVSDGNERAQYYLREEIADEWHVRAGGANMMFKPAYRCALSGAAFRELVGLPGNRTAVRDGRD</sequence>
<proteinExistence type="predicted"/>